<evidence type="ECO:0000256" key="2">
    <source>
        <dbReference type="ARBA" id="ARBA00010210"/>
    </source>
</evidence>
<dbReference type="GO" id="GO:0005634">
    <property type="term" value="C:nucleus"/>
    <property type="evidence" value="ECO:0007669"/>
    <property type="project" value="UniProtKB-SubCell"/>
</dbReference>
<dbReference type="InterPro" id="IPR011011">
    <property type="entry name" value="Znf_FYVE_PHD"/>
</dbReference>
<feature type="compositionally biased region" description="Acidic residues" evidence="9">
    <location>
        <begin position="680"/>
        <end position="704"/>
    </location>
</feature>
<evidence type="ECO:0000256" key="3">
    <source>
        <dbReference type="ARBA" id="ARBA00022723"/>
    </source>
</evidence>
<feature type="compositionally biased region" description="Polar residues" evidence="9">
    <location>
        <begin position="1"/>
        <end position="14"/>
    </location>
</feature>
<protein>
    <recommendedName>
        <fullName evidence="8">Chromatin modification-related protein</fullName>
    </recommendedName>
</protein>
<dbReference type="Gene3D" id="3.30.40.10">
    <property type="entry name" value="Zinc/RING finger domain, C3HC4 (zinc finger)"/>
    <property type="match status" value="1"/>
</dbReference>
<feature type="compositionally biased region" description="Low complexity" evidence="9">
    <location>
        <begin position="314"/>
        <end position="326"/>
    </location>
</feature>
<feature type="region of interest" description="Disordered" evidence="9">
    <location>
        <begin position="460"/>
        <end position="706"/>
    </location>
</feature>
<proteinExistence type="inferred from homology"/>
<evidence type="ECO:0000256" key="8">
    <source>
        <dbReference type="RuleBase" id="RU361213"/>
    </source>
</evidence>
<feature type="region of interest" description="Disordered" evidence="9">
    <location>
        <begin position="314"/>
        <end position="400"/>
    </location>
</feature>
<feature type="compositionally biased region" description="Low complexity" evidence="9">
    <location>
        <begin position="607"/>
        <end position="624"/>
    </location>
</feature>
<keyword evidence="7 8" id="KW-0539">Nucleus</keyword>
<name>A0A177TFI0_9BASI</name>
<dbReference type="SMART" id="SM01408">
    <property type="entry name" value="ING"/>
    <property type="match status" value="1"/>
</dbReference>
<comment type="domain">
    <text evidence="8">The PHD-type zinc finger mediates the binding to H3K4me3.</text>
</comment>
<feature type="compositionally biased region" description="Basic residues" evidence="9">
    <location>
        <begin position="102"/>
        <end position="112"/>
    </location>
</feature>
<evidence type="ECO:0000256" key="7">
    <source>
        <dbReference type="ARBA" id="ARBA00023242"/>
    </source>
</evidence>
<evidence type="ECO:0000313" key="11">
    <source>
        <dbReference type="Proteomes" id="UP000077521"/>
    </source>
</evidence>
<keyword evidence="4 8" id="KW-0863">Zinc-finger</keyword>
<dbReference type="EMBL" id="LWDF02000296">
    <property type="protein sequence ID" value="KAE8250702.1"/>
    <property type="molecule type" value="Genomic_DNA"/>
</dbReference>
<feature type="compositionally biased region" description="Basic and acidic residues" evidence="9">
    <location>
        <begin position="516"/>
        <end position="525"/>
    </location>
</feature>
<dbReference type="GO" id="GO:0008270">
    <property type="term" value="F:zinc ion binding"/>
    <property type="evidence" value="ECO:0007669"/>
    <property type="project" value="UniProtKB-KW"/>
</dbReference>
<feature type="compositionally biased region" description="Polar residues" evidence="9">
    <location>
        <begin position="327"/>
        <end position="336"/>
    </location>
</feature>
<dbReference type="GO" id="GO:0006325">
    <property type="term" value="P:chromatin organization"/>
    <property type="evidence" value="ECO:0007669"/>
    <property type="project" value="UniProtKB-KW"/>
</dbReference>
<evidence type="ECO:0000256" key="6">
    <source>
        <dbReference type="ARBA" id="ARBA00022853"/>
    </source>
</evidence>
<evidence type="ECO:0000256" key="4">
    <source>
        <dbReference type="ARBA" id="ARBA00022771"/>
    </source>
</evidence>
<feature type="compositionally biased region" description="Low complexity" evidence="9">
    <location>
        <begin position="776"/>
        <end position="788"/>
    </location>
</feature>
<sequence length="829" mass="85892">MNRASSRTRASGSDNAVGLGISLPRSSPARSPLRRRRSQTESDYNDESSPQGNSASAAASPKPGPSRLGAGKDLAHLAAAASGGAGQASLTQGATGLAPHPPLKRGRGRPRKNPLPAQPTPTGSALASSSTAAPPGSAGPQPLSSQASTAEQEKKQASRTSNGRVTASRNARASAAAQMNRRGLAALEASTSEADALGPGTSETEAEEQEEAEEQNEPGSADGEDVMKDEETAQQEAEEMASRWHEEYYEIVEQLPLELTRCFTLISETEGKVQNRLEKTRKASQTYIKARRDVQAWVNYYAAKAEHNDQVAASSSSSNAVAGPSSQTDSVATIESPSRLAKGKGKMDTHADGSSSSSPAEEQGSTSTSKSTLQSSTTLGHPAPQQQQPQGPPPPMPMGLRQRLALLNTVAHSTYEAKRAAEEKVELARTAYELVDRLVLRLDAELTRSEVGLALGLRRGTEESRGAREAHGTLTLAQNDPVASTPATGTEAAGPSRMGGKDLARAENSVPSVRSATEKRGESKRTGRAGSANVSEGPNGDESARGRMALIRRSSASGSNGKKADRSQTGPSIFAPPPNIAADFIAGSSNRKDKQRASSSSLAMEVGGSSTGPRGSSRSTASSRGGEGSGLESGSGTSKQARRRTDKSKGKSPAVGSKESRAQGGRRGTGLVTASHMGEGEVEGEEGEGAEESEDADAEGEDDNSAYRNTDMAILPAEPRYCYCDEVSRGEMVLCDGGEQCPLQWFHFECVGLTESQKAPTKWFCLFCKPNFKGQGRNVPPNAARRPPGVGPEGLTAAGRGVGGVGNGGPGSGSASGSGSGAGSTRGRS</sequence>
<gene>
    <name evidence="10" type="ORF">A4X13_0g4469</name>
</gene>
<comment type="subunit">
    <text evidence="8">Component of an histone acetyltransferase complex. Interacts with H3K4me3 and to a lesser extent with H3K4me2.</text>
</comment>
<feature type="compositionally biased region" description="Low complexity" evidence="9">
    <location>
        <begin position="54"/>
        <end position="96"/>
    </location>
</feature>
<evidence type="ECO:0000313" key="10">
    <source>
        <dbReference type="EMBL" id="KAE8250702.1"/>
    </source>
</evidence>
<dbReference type="Gene3D" id="6.10.140.1740">
    <property type="match status" value="1"/>
</dbReference>
<dbReference type="PROSITE" id="PS50016">
    <property type="entry name" value="ZF_PHD_2"/>
    <property type="match status" value="1"/>
</dbReference>
<dbReference type="GO" id="GO:0000785">
    <property type="term" value="C:chromatin"/>
    <property type="evidence" value="ECO:0007669"/>
    <property type="project" value="UniProtKB-ARBA"/>
</dbReference>
<feature type="compositionally biased region" description="Polar residues" evidence="9">
    <location>
        <begin position="475"/>
        <end position="488"/>
    </location>
</feature>
<reference evidence="10" key="1">
    <citation type="submission" date="2016-04" db="EMBL/GenBank/DDBJ databases">
        <authorList>
            <person name="Nguyen H.D."/>
            <person name="Samba Siva P."/>
            <person name="Cullis J."/>
            <person name="Levesque C.A."/>
            <person name="Hambleton S."/>
        </authorList>
    </citation>
    <scope>NUCLEOTIDE SEQUENCE</scope>
    <source>
        <strain evidence="10">DAOMC 236416</strain>
    </source>
</reference>
<comment type="caution">
    <text evidence="10">The sequence shown here is derived from an EMBL/GenBank/DDBJ whole genome shotgun (WGS) entry which is preliminary data.</text>
</comment>
<dbReference type="AlphaFoldDB" id="A0A177TFI0"/>
<organism evidence="10 11">
    <name type="scientific">Tilletia indica</name>
    <dbReference type="NCBI Taxonomy" id="43049"/>
    <lineage>
        <taxon>Eukaryota</taxon>
        <taxon>Fungi</taxon>
        <taxon>Dikarya</taxon>
        <taxon>Basidiomycota</taxon>
        <taxon>Ustilaginomycotina</taxon>
        <taxon>Exobasidiomycetes</taxon>
        <taxon>Tilletiales</taxon>
        <taxon>Tilletiaceae</taxon>
        <taxon>Tilletia</taxon>
    </lineage>
</organism>
<feature type="region of interest" description="Disordered" evidence="9">
    <location>
        <begin position="776"/>
        <end position="829"/>
    </location>
</feature>
<feature type="compositionally biased region" description="Low complexity" evidence="9">
    <location>
        <begin position="167"/>
        <end position="182"/>
    </location>
</feature>
<dbReference type="PANTHER" id="PTHR10333">
    <property type="entry name" value="INHIBITOR OF GROWTH PROTEIN"/>
    <property type="match status" value="1"/>
</dbReference>
<feature type="compositionally biased region" description="Gly residues" evidence="9">
    <location>
        <begin position="800"/>
        <end position="829"/>
    </location>
</feature>
<keyword evidence="3 8" id="KW-0479">Metal-binding</keyword>
<feature type="compositionally biased region" description="Low complexity" evidence="9">
    <location>
        <begin position="22"/>
        <end position="31"/>
    </location>
</feature>
<accession>A0A177TFI0</accession>
<reference evidence="10" key="2">
    <citation type="journal article" date="2019" name="IMA Fungus">
        <title>Genome sequencing and comparison of five Tilletia species to identify candidate genes for the detection of regulated species infecting wheat.</title>
        <authorList>
            <person name="Nguyen H.D.T."/>
            <person name="Sultana T."/>
            <person name="Kesanakurti P."/>
            <person name="Hambleton S."/>
        </authorList>
    </citation>
    <scope>NUCLEOTIDE SEQUENCE</scope>
    <source>
        <strain evidence="10">DAOMC 236416</strain>
    </source>
</reference>
<evidence type="ECO:0000256" key="5">
    <source>
        <dbReference type="ARBA" id="ARBA00022833"/>
    </source>
</evidence>
<comment type="function">
    <text evidence="8">Component of an histone acetyltransferase complex.</text>
</comment>
<comment type="subcellular location">
    <subcellularLocation>
        <location evidence="1 8">Nucleus</location>
    </subcellularLocation>
</comment>
<dbReference type="CDD" id="cd15505">
    <property type="entry name" value="PHD_ING"/>
    <property type="match status" value="1"/>
</dbReference>
<dbReference type="InterPro" id="IPR001965">
    <property type="entry name" value="Znf_PHD"/>
</dbReference>
<keyword evidence="5 8" id="KW-0862">Zinc</keyword>
<dbReference type="Pfam" id="PF12998">
    <property type="entry name" value="ING"/>
    <property type="match status" value="2"/>
</dbReference>
<feature type="compositionally biased region" description="Acidic residues" evidence="9">
    <location>
        <begin position="204"/>
        <end position="224"/>
    </location>
</feature>
<dbReference type="InterPro" id="IPR019787">
    <property type="entry name" value="Znf_PHD-finger"/>
</dbReference>
<dbReference type="InterPro" id="IPR028651">
    <property type="entry name" value="ING_fam"/>
</dbReference>
<keyword evidence="11" id="KW-1185">Reference proteome</keyword>
<evidence type="ECO:0000256" key="1">
    <source>
        <dbReference type="ARBA" id="ARBA00004123"/>
    </source>
</evidence>
<dbReference type="GO" id="GO:0006355">
    <property type="term" value="P:regulation of DNA-templated transcription"/>
    <property type="evidence" value="ECO:0007669"/>
    <property type="project" value="TreeGrafter"/>
</dbReference>
<keyword evidence="6 8" id="KW-0156">Chromatin regulator</keyword>
<dbReference type="SMART" id="SM00249">
    <property type="entry name" value="PHD"/>
    <property type="match status" value="1"/>
</dbReference>
<feature type="compositionally biased region" description="Low complexity" evidence="9">
    <location>
        <begin position="120"/>
        <end position="146"/>
    </location>
</feature>
<feature type="compositionally biased region" description="Low complexity" evidence="9">
    <location>
        <begin position="354"/>
        <end position="389"/>
    </location>
</feature>
<dbReference type="InterPro" id="IPR024610">
    <property type="entry name" value="ING_N_histone-binding"/>
</dbReference>
<feature type="region of interest" description="Disordered" evidence="9">
    <location>
        <begin position="1"/>
        <end position="241"/>
    </location>
</feature>
<dbReference type="InterPro" id="IPR013083">
    <property type="entry name" value="Znf_RING/FYVE/PHD"/>
</dbReference>
<comment type="similarity">
    <text evidence="2 8">Belongs to the ING family.</text>
</comment>
<dbReference type="SUPFAM" id="SSF57903">
    <property type="entry name" value="FYVE/PHD zinc finger"/>
    <property type="match status" value="1"/>
</dbReference>
<dbReference type="PANTHER" id="PTHR10333:SF42">
    <property type="entry name" value="INHIBITOR OF GROWTH PROTEIN 5"/>
    <property type="match status" value="1"/>
</dbReference>
<feature type="compositionally biased region" description="Basic and acidic residues" evidence="9">
    <location>
        <begin position="460"/>
        <end position="471"/>
    </location>
</feature>
<dbReference type="Proteomes" id="UP000077521">
    <property type="component" value="Unassembled WGS sequence"/>
</dbReference>
<evidence type="ECO:0000256" key="9">
    <source>
        <dbReference type="SAM" id="MobiDB-lite"/>
    </source>
</evidence>